<evidence type="ECO:0000313" key="3">
    <source>
        <dbReference type="Proteomes" id="UP000824081"/>
    </source>
</evidence>
<evidence type="ECO:0000313" key="2">
    <source>
        <dbReference type="EMBL" id="HIU59129.1"/>
    </source>
</evidence>
<dbReference type="Pfam" id="PF19773">
    <property type="entry name" value="DUF6259"/>
    <property type="match status" value="1"/>
</dbReference>
<dbReference type="Proteomes" id="UP000824081">
    <property type="component" value="Unassembled WGS sequence"/>
</dbReference>
<organism evidence="2 3">
    <name type="scientific">Candidatus Scatosoma pullistercoris</name>
    <dbReference type="NCBI Taxonomy" id="2840934"/>
    <lineage>
        <taxon>Bacteria</taxon>
        <taxon>Bacillati</taxon>
        <taxon>Bacillota</taxon>
        <taxon>Clostridia</taxon>
        <taxon>Candidatus Scatosoma</taxon>
    </lineage>
</organism>
<dbReference type="EMBL" id="DVMZ01000089">
    <property type="protein sequence ID" value="HIU59129.1"/>
    <property type="molecule type" value="Genomic_DNA"/>
</dbReference>
<accession>A0A9D1MFB6</accession>
<comment type="caution">
    <text evidence="2">The sequence shown here is derived from an EMBL/GenBank/DDBJ whole genome shotgun (WGS) entry which is preliminary data.</text>
</comment>
<evidence type="ECO:0000259" key="1">
    <source>
        <dbReference type="Pfam" id="PF19773"/>
    </source>
</evidence>
<protein>
    <recommendedName>
        <fullName evidence="1">DUF6259 domain-containing protein</fullName>
    </recommendedName>
</protein>
<dbReference type="AlphaFoldDB" id="A0A9D1MFB6"/>
<proteinExistence type="predicted"/>
<sequence length="723" mass="81496">MEIYSFENGFRVSLDPERGCLEEIVRGERKLNFGRVPFYSIKLRDREGKASIVSAGKGFFRSFHAGEAVYSHPEFDVKLSLSPQENTLRWRMEIKNKTDSLIEWVELMSFGVFGKLKDEPGGRGEILFPYNEGCLVTDMGRRNASPFPYIEPEYPSLGKYAVFPNMICSQFLAYLSQGDGIYLGMHDGARTTKHIDFRPEGDCIKLQMRAFADVGYGRDYSMPFDCVMAFFEGDWRDACGIYRAWFEENLPAGLTKISMNASLPAWYAQSPIVVTYPIRGKFDTDEMTPNGLYPYKNALPYLRELSRKTDSKVMALLMHWEGTAPWAPPYVWPPYGGTEEFTEFTEELHSQNMLLGVYCSGLGWTQQSSLIPEYNKEAEFEKEHLNEIMCSDPAGELRSEICTAQRKGYDLCPACGKTKEIVSGEIVKIAESGVDYIQAFDQNHGGNSYFCYSDRHGHIPAPGKWQQEEVNALIRRIFEKTESRGKGGKVLLGCESAAAEPFLANLKFSDNRFELNYYIGLPVPVYAYLYHEYVNNFMGNQICMTLSEEPYNYAYRVAYSFVAGDMLTAVLTDRGEISYAWGNDCFKARTDKESACTILKNLNAWRTGAGKEFLHCGRMTKPLAVSCGKNKFRCEDGREIEVDEVLTAAYEYSGKTVQFLANYNDKPVTVQTEAPVCVYDAKGNKVQSGVRETEIPALSAVMVASETQRAQSGADCAGRKSAE</sequence>
<reference evidence="2" key="1">
    <citation type="submission" date="2020-10" db="EMBL/GenBank/DDBJ databases">
        <authorList>
            <person name="Gilroy R."/>
        </authorList>
    </citation>
    <scope>NUCLEOTIDE SEQUENCE</scope>
    <source>
        <strain evidence="2">11687</strain>
    </source>
</reference>
<reference evidence="2" key="2">
    <citation type="journal article" date="2021" name="PeerJ">
        <title>Extensive microbial diversity within the chicken gut microbiome revealed by metagenomics and culture.</title>
        <authorList>
            <person name="Gilroy R."/>
            <person name="Ravi A."/>
            <person name="Getino M."/>
            <person name="Pursley I."/>
            <person name="Horton D.L."/>
            <person name="Alikhan N.F."/>
            <person name="Baker D."/>
            <person name="Gharbi K."/>
            <person name="Hall N."/>
            <person name="Watson M."/>
            <person name="Adriaenssens E.M."/>
            <person name="Foster-Nyarko E."/>
            <person name="Jarju S."/>
            <person name="Secka A."/>
            <person name="Antonio M."/>
            <person name="Oren A."/>
            <person name="Chaudhuri R.R."/>
            <person name="La Ragione R."/>
            <person name="Hildebrand F."/>
            <person name="Pallen M.J."/>
        </authorList>
    </citation>
    <scope>NUCLEOTIDE SEQUENCE</scope>
    <source>
        <strain evidence="2">11687</strain>
    </source>
</reference>
<name>A0A9D1MFB6_9FIRM</name>
<dbReference type="InterPro" id="IPR046226">
    <property type="entry name" value="DUF6259"/>
</dbReference>
<feature type="domain" description="DUF6259" evidence="1">
    <location>
        <begin position="220"/>
        <end position="535"/>
    </location>
</feature>
<gene>
    <name evidence="2" type="ORF">IAC57_03400</name>
</gene>